<dbReference type="AlphaFoldDB" id="A0A9D2LT76"/>
<evidence type="ECO:0000256" key="2">
    <source>
        <dbReference type="ARBA" id="ARBA00022692"/>
    </source>
</evidence>
<gene>
    <name evidence="8" type="ORF">IAA06_10305</name>
</gene>
<organism evidence="8 9">
    <name type="scientific">Candidatus Blautia faecavium</name>
    <dbReference type="NCBI Taxonomy" id="2838487"/>
    <lineage>
        <taxon>Bacteria</taxon>
        <taxon>Bacillati</taxon>
        <taxon>Bacillota</taxon>
        <taxon>Clostridia</taxon>
        <taxon>Lachnospirales</taxon>
        <taxon>Lachnospiraceae</taxon>
        <taxon>Blautia</taxon>
    </lineage>
</organism>
<dbReference type="PANTHER" id="PTHR10859">
    <property type="entry name" value="GLYCOSYL TRANSFERASE"/>
    <property type="match status" value="1"/>
</dbReference>
<evidence type="ECO:0000259" key="6">
    <source>
        <dbReference type="Pfam" id="PF00535"/>
    </source>
</evidence>
<keyword evidence="3 5" id="KW-1133">Transmembrane helix</keyword>
<dbReference type="InterPro" id="IPR029044">
    <property type="entry name" value="Nucleotide-diphossugar_trans"/>
</dbReference>
<dbReference type="GO" id="GO:0000271">
    <property type="term" value="P:polysaccharide biosynthetic process"/>
    <property type="evidence" value="ECO:0007669"/>
    <property type="project" value="InterPro"/>
</dbReference>
<comment type="subcellular location">
    <subcellularLocation>
        <location evidence="1">Membrane</location>
        <topology evidence="1">Multi-pass membrane protein</topology>
    </subcellularLocation>
</comment>
<protein>
    <submittedName>
        <fullName evidence="8">Bifunctional glycosyltransferase family 2/GtrA family protein</fullName>
    </submittedName>
</protein>
<dbReference type="InterPro" id="IPR001173">
    <property type="entry name" value="Glyco_trans_2-like"/>
</dbReference>
<dbReference type="SUPFAM" id="SSF53448">
    <property type="entry name" value="Nucleotide-diphospho-sugar transferases"/>
    <property type="match status" value="1"/>
</dbReference>
<feature type="domain" description="Glycosyltransferase 2-like" evidence="6">
    <location>
        <begin position="5"/>
        <end position="160"/>
    </location>
</feature>
<evidence type="ECO:0000256" key="5">
    <source>
        <dbReference type="SAM" id="Phobius"/>
    </source>
</evidence>
<reference evidence="8" key="1">
    <citation type="journal article" date="2021" name="PeerJ">
        <title>Extensive microbial diversity within the chicken gut microbiome revealed by metagenomics and culture.</title>
        <authorList>
            <person name="Gilroy R."/>
            <person name="Ravi A."/>
            <person name="Getino M."/>
            <person name="Pursley I."/>
            <person name="Horton D.L."/>
            <person name="Alikhan N.F."/>
            <person name="Baker D."/>
            <person name="Gharbi K."/>
            <person name="Hall N."/>
            <person name="Watson M."/>
            <person name="Adriaenssens E.M."/>
            <person name="Foster-Nyarko E."/>
            <person name="Jarju S."/>
            <person name="Secka A."/>
            <person name="Antonio M."/>
            <person name="Oren A."/>
            <person name="Chaudhuri R.R."/>
            <person name="La Ragione R."/>
            <person name="Hildebrand F."/>
            <person name="Pallen M.J."/>
        </authorList>
    </citation>
    <scope>NUCLEOTIDE SEQUENCE</scope>
    <source>
        <strain evidence="8">ChiSjej1B19-5720</strain>
    </source>
</reference>
<feature type="transmembrane region" description="Helical" evidence="5">
    <location>
        <begin position="289"/>
        <end position="308"/>
    </location>
</feature>
<feature type="domain" description="GtrA/DPMS transmembrane" evidence="7">
    <location>
        <begin position="224"/>
        <end position="338"/>
    </location>
</feature>
<dbReference type="Pfam" id="PF04138">
    <property type="entry name" value="GtrA_DPMS_TM"/>
    <property type="match status" value="1"/>
</dbReference>
<evidence type="ECO:0000313" key="8">
    <source>
        <dbReference type="EMBL" id="HJB29166.1"/>
    </source>
</evidence>
<evidence type="ECO:0000256" key="4">
    <source>
        <dbReference type="ARBA" id="ARBA00023136"/>
    </source>
</evidence>
<feature type="transmembrane region" description="Helical" evidence="5">
    <location>
        <begin position="314"/>
        <end position="332"/>
    </location>
</feature>
<dbReference type="GO" id="GO:0016020">
    <property type="term" value="C:membrane"/>
    <property type="evidence" value="ECO:0007669"/>
    <property type="project" value="UniProtKB-SubCell"/>
</dbReference>
<dbReference type="Gene3D" id="3.90.550.10">
    <property type="entry name" value="Spore Coat Polysaccharide Biosynthesis Protein SpsA, Chain A"/>
    <property type="match status" value="1"/>
</dbReference>
<sequence length="355" mass="41089">MERIVIIPALDPDEKLRDIVERNWELEHQVILVDDGSKEAYQDLFQELSEKCVVLHHKENAGKGAAIKTALNYIKREMWESSVIGIMDADGQHLLEDMEKLLTRAIRMPKALLLGRRTIDENIPWRSRMGNVITRKVFQMMTGAKVSDTQTGLRAFSSELLDFMLDIPGERYEYEMNVLITCAREKIPMVEVPIHTIYHDKENSCSHFRRVRDSIRIYKQLFQFSAASFSSFLLDYGLFALFTLLLPKSPWGIAGANIGARVLSAAYNYTVNCRMVFKEKQTVKTAMDYLALAGVILVLNNIFLQGFLYLHIPVYPAKILTECILFLFSWMVQKKWIFRSKKDRYIKIQKSGEWS</sequence>
<evidence type="ECO:0000259" key="7">
    <source>
        <dbReference type="Pfam" id="PF04138"/>
    </source>
</evidence>
<dbReference type="InterPro" id="IPR007267">
    <property type="entry name" value="GtrA_DPMS_TM"/>
</dbReference>
<proteinExistence type="predicted"/>
<dbReference type="EMBL" id="DWYZ01000197">
    <property type="protein sequence ID" value="HJB29166.1"/>
    <property type="molecule type" value="Genomic_DNA"/>
</dbReference>
<dbReference type="Pfam" id="PF00535">
    <property type="entry name" value="Glycos_transf_2"/>
    <property type="match status" value="1"/>
</dbReference>
<reference evidence="8" key="2">
    <citation type="submission" date="2021-04" db="EMBL/GenBank/DDBJ databases">
        <authorList>
            <person name="Gilroy R."/>
        </authorList>
    </citation>
    <scope>NUCLEOTIDE SEQUENCE</scope>
    <source>
        <strain evidence="8">ChiSjej1B19-5720</strain>
    </source>
</reference>
<comment type="caution">
    <text evidence="8">The sequence shown here is derived from an EMBL/GenBank/DDBJ whole genome shotgun (WGS) entry which is preliminary data.</text>
</comment>
<keyword evidence="4 5" id="KW-0472">Membrane</keyword>
<evidence type="ECO:0000313" key="9">
    <source>
        <dbReference type="Proteomes" id="UP000823842"/>
    </source>
</evidence>
<feature type="transmembrane region" description="Helical" evidence="5">
    <location>
        <begin position="221"/>
        <end position="245"/>
    </location>
</feature>
<name>A0A9D2LT76_9FIRM</name>
<evidence type="ECO:0000256" key="1">
    <source>
        <dbReference type="ARBA" id="ARBA00004141"/>
    </source>
</evidence>
<dbReference type="GO" id="GO:0006487">
    <property type="term" value="P:protein N-linked glycosylation"/>
    <property type="evidence" value="ECO:0007669"/>
    <property type="project" value="TreeGrafter"/>
</dbReference>
<dbReference type="Proteomes" id="UP000823842">
    <property type="component" value="Unassembled WGS sequence"/>
</dbReference>
<accession>A0A9D2LT76</accession>
<dbReference type="CDD" id="cd04179">
    <property type="entry name" value="DPM_DPG-synthase_like"/>
    <property type="match status" value="1"/>
</dbReference>
<keyword evidence="2 5" id="KW-0812">Transmembrane</keyword>
<evidence type="ECO:0000256" key="3">
    <source>
        <dbReference type="ARBA" id="ARBA00022989"/>
    </source>
</evidence>
<feature type="transmembrane region" description="Helical" evidence="5">
    <location>
        <begin position="251"/>
        <end position="269"/>
    </location>
</feature>
<dbReference type="PANTHER" id="PTHR10859:SF114">
    <property type="entry name" value="DOLICHOL-PHOSPHATE MANNOSYLTRANSFERASE"/>
    <property type="match status" value="1"/>
</dbReference>